<name>A0ABZ2C9J1_9BACI</name>
<dbReference type="RefSeq" id="WP_338448591.1">
    <property type="nucleotide sequence ID" value="NZ_CP137640.1"/>
</dbReference>
<dbReference type="InterPro" id="IPR004183">
    <property type="entry name" value="Xdiol_dOase_suB"/>
</dbReference>
<sequence>MSKLVAALAMSHSPLIPSIPTAPPIEKRERVQAAYDQCRAILEEAKPQVIIIVSAEHMSTLSPQLIPPFTLGVAENYIGPLDKWIGIPQKEYKGSQEFSHFLLSKLYQNHFDVAMAGELALDHGIIQPLHFVEPREEEVVVIPVVLNGITTPLPSMKRCYEFGKVLREAIEEQEIFERVAILGTGGLSHWVGTKEMGTVNEEWDRRVLDLIRAGRAKEFACMNDEEIIPAGNGAEEVRAWSVVVGASLSNHGQLIAYENVKEWVTGLGFVEMKVEEGVRI</sequence>
<organism evidence="2 3">
    <name type="scientific">Niallia oryzisoli</name>
    <dbReference type="NCBI Taxonomy" id="1737571"/>
    <lineage>
        <taxon>Bacteria</taxon>
        <taxon>Bacillati</taxon>
        <taxon>Bacillota</taxon>
        <taxon>Bacilli</taxon>
        <taxon>Bacillales</taxon>
        <taxon>Bacillaceae</taxon>
        <taxon>Niallia</taxon>
    </lineage>
</organism>
<proteinExistence type="predicted"/>
<protein>
    <recommendedName>
        <fullName evidence="1">Extradiol ring-cleavage dioxygenase class III enzyme subunit B domain-containing protein</fullName>
    </recommendedName>
</protein>
<dbReference type="Gene3D" id="3.40.830.10">
    <property type="entry name" value="LigB-like"/>
    <property type="match status" value="1"/>
</dbReference>
<dbReference type="CDD" id="cd07359">
    <property type="entry name" value="PCA_45_Doxase_B_like"/>
    <property type="match status" value="1"/>
</dbReference>
<feature type="domain" description="Extradiol ring-cleavage dioxygenase class III enzyme subunit B" evidence="1">
    <location>
        <begin position="7"/>
        <end position="262"/>
    </location>
</feature>
<dbReference type="Proteomes" id="UP001357223">
    <property type="component" value="Chromosome"/>
</dbReference>
<evidence type="ECO:0000259" key="1">
    <source>
        <dbReference type="Pfam" id="PF02900"/>
    </source>
</evidence>
<dbReference type="EMBL" id="CP137640">
    <property type="protein sequence ID" value="WVX79658.1"/>
    <property type="molecule type" value="Genomic_DNA"/>
</dbReference>
<dbReference type="SUPFAM" id="SSF53213">
    <property type="entry name" value="LigB-like"/>
    <property type="match status" value="1"/>
</dbReference>
<evidence type="ECO:0000313" key="2">
    <source>
        <dbReference type="EMBL" id="WVX79658.1"/>
    </source>
</evidence>
<keyword evidence="3" id="KW-1185">Reference proteome</keyword>
<reference evidence="2 3" key="1">
    <citation type="submission" date="2023-10" db="EMBL/GenBank/DDBJ databases">
        <title>Niallia locisalis sp.nov. isolated from a salt pond sample.</title>
        <authorList>
            <person name="Li X.-J."/>
            <person name="Dong L."/>
        </authorList>
    </citation>
    <scope>NUCLEOTIDE SEQUENCE [LARGE SCALE GENOMIC DNA]</scope>
    <source>
        <strain evidence="2 3">DSM 29761</strain>
    </source>
</reference>
<accession>A0ABZ2C9J1</accession>
<gene>
    <name evidence="2" type="ORF">R4Z09_20540</name>
</gene>
<evidence type="ECO:0000313" key="3">
    <source>
        <dbReference type="Proteomes" id="UP001357223"/>
    </source>
</evidence>
<dbReference type="Pfam" id="PF02900">
    <property type="entry name" value="LigB"/>
    <property type="match status" value="1"/>
</dbReference>